<organism evidence="2">
    <name type="scientific">marine sediment metagenome</name>
    <dbReference type="NCBI Taxonomy" id="412755"/>
    <lineage>
        <taxon>unclassified sequences</taxon>
        <taxon>metagenomes</taxon>
        <taxon>ecological metagenomes</taxon>
    </lineage>
</organism>
<dbReference type="SUPFAM" id="SSF51338">
    <property type="entry name" value="Composite domain of metallo-dependent hydrolases"/>
    <property type="match status" value="1"/>
</dbReference>
<comment type="caution">
    <text evidence="2">The sequence shown here is derived from an EMBL/GenBank/DDBJ whole genome shotgun (WGS) entry which is preliminary data.</text>
</comment>
<sequence length="208" mass="22721">MPNLTADLILYNANVLTLDRHYPKAELVAVQNGKIVRISGSEALNELRGAGTKAIDCRGKTVLPGFNDAHCHLVAFAESLLTPDLSPPAVHSISDIQGKLRKLSEDFPLGSWIRARGYNEFYLAEKRHPTRWELDEATTSHPIKLTHRSGHAHVLNSLALALAGISIETPEPPGGMIERDLETGEPNGLLYGMSDYLAKVVPPLDDSE</sequence>
<dbReference type="PANTHER" id="PTHR22642">
    <property type="entry name" value="IMIDAZOLONEPROPIONASE"/>
    <property type="match status" value="1"/>
</dbReference>
<reference evidence="2" key="1">
    <citation type="journal article" date="2014" name="Front. Microbiol.">
        <title>High frequency of phylogenetically diverse reductive dehalogenase-homologous genes in deep subseafloor sedimentary metagenomes.</title>
        <authorList>
            <person name="Kawai M."/>
            <person name="Futagami T."/>
            <person name="Toyoda A."/>
            <person name="Takaki Y."/>
            <person name="Nishi S."/>
            <person name="Hori S."/>
            <person name="Arai W."/>
            <person name="Tsubouchi T."/>
            <person name="Morono Y."/>
            <person name="Uchiyama I."/>
            <person name="Ito T."/>
            <person name="Fujiyama A."/>
            <person name="Inagaki F."/>
            <person name="Takami H."/>
        </authorList>
    </citation>
    <scope>NUCLEOTIDE SEQUENCE</scope>
    <source>
        <strain evidence="2">Expedition CK06-06</strain>
    </source>
</reference>
<name>X0UUW2_9ZZZZ</name>
<feature type="non-terminal residue" evidence="2">
    <location>
        <position position="208"/>
    </location>
</feature>
<dbReference type="Pfam" id="PF07969">
    <property type="entry name" value="Amidohydro_3"/>
    <property type="match status" value="1"/>
</dbReference>
<proteinExistence type="predicted"/>
<dbReference type="PANTHER" id="PTHR22642:SF2">
    <property type="entry name" value="PROTEIN LONG AFTER FAR-RED 3"/>
    <property type="match status" value="1"/>
</dbReference>
<protein>
    <recommendedName>
        <fullName evidence="1">Amidohydrolase 3 domain-containing protein</fullName>
    </recommendedName>
</protein>
<gene>
    <name evidence="2" type="ORF">S01H1_44719</name>
</gene>
<accession>X0UUW2</accession>
<dbReference type="InterPro" id="IPR013108">
    <property type="entry name" value="Amidohydro_3"/>
</dbReference>
<dbReference type="EMBL" id="BARS01028538">
    <property type="protein sequence ID" value="GAG09654.1"/>
    <property type="molecule type" value="Genomic_DNA"/>
</dbReference>
<dbReference type="InterPro" id="IPR011059">
    <property type="entry name" value="Metal-dep_hydrolase_composite"/>
</dbReference>
<evidence type="ECO:0000313" key="2">
    <source>
        <dbReference type="EMBL" id="GAG09654.1"/>
    </source>
</evidence>
<evidence type="ECO:0000259" key="1">
    <source>
        <dbReference type="Pfam" id="PF07969"/>
    </source>
</evidence>
<dbReference type="AlphaFoldDB" id="X0UUW2"/>
<dbReference type="Gene3D" id="2.30.40.10">
    <property type="entry name" value="Urease, subunit C, domain 1"/>
    <property type="match status" value="1"/>
</dbReference>
<dbReference type="GO" id="GO:0016810">
    <property type="term" value="F:hydrolase activity, acting on carbon-nitrogen (but not peptide) bonds"/>
    <property type="evidence" value="ECO:0007669"/>
    <property type="project" value="InterPro"/>
</dbReference>
<feature type="domain" description="Amidohydrolase 3" evidence="1">
    <location>
        <begin position="54"/>
        <end position="191"/>
    </location>
</feature>
<dbReference type="Gene3D" id="3.10.310.70">
    <property type="match status" value="1"/>
</dbReference>